<dbReference type="OrthoDB" id="64477at2759"/>
<evidence type="ECO:0000313" key="1">
    <source>
        <dbReference type="EMBL" id="KAJ1725886.1"/>
    </source>
</evidence>
<dbReference type="Proteomes" id="UP001143981">
    <property type="component" value="Unassembled WGS sequence"/>
</dbReference>
<name>A0A9W7Y6H3_9FUNG</name>
<feature type="non-terminal residue" evidence="1">
    <location>
        <position position="76"/>
    </location>
</feature>
<dbReference type="EMBL" id="JANBOI010001939">
    <property type="protein sequence ID" value="KAJ1725886.1"/>
    <property type="molecule type" value="Genomic_DNA"/>
</dbReference>
<keyword evidence="2" id="KW-1185">Reference proteome</keyword>
<evidence type="ECO:0000313" key="2">
    <source>
        <dbReference type="Proteomes" id="UP001143981"/>
    </source>
</evidence>
<proteinExistence type="predicted"/>
<accession>A0A9W7Y6H3</accession>
<comment type="caution">
    <text evidence="1">The sequence shown here is derived from an EMBL/GenBank/DDBJ whole genome shotgun (WGS) entry which is preliminary data.</text>
</comment>
<sequence>MSRILSDAKTMQYLKFMMRPDGYTEQDAKDRREYRDARQLANELLNYTIVIKRSQIPEPLKQAIGNDEFLPPRQIP</sequence>
<reference evidence="1" key="1">
    <citation type="submission" date="2022-07" db="EMBL/GenBank/DDBJ databases">
        <title>Phylogenomic reconstructions and comparative analyses of Kickxellomycotina fungi.</title>
        <authorList>
            <person name="Reynolds N.K."/>
            <person name="Stajich J.E."/>
            <person name="Barry K."/>
            <person name="Grigoriev I.V."/>
            <person name="Crous P."/>
            <person name="Smith M.E."/>
        </authorList>
    </citation>
    <scope>NUCLEOTIDE SEQUENCE</scope>
    <source>
        <strain evidence="1">BCRC 34381</strain>
    </source>
</reference>
<dbReference type="AlphaFoldDB" id="A0A9W7Y6H3"/>
<organism evidence="1 2">
    <name type="scientific">Coemansia biformis</name>
    <dbReference type="NCBI Taxonomy" id="1286918"/>
    <lineage>
        <taxon>Eukaryota</taxon>
        <taxon>Fungi</taxon>
        <taxon>Fungi incertae sedis</taxon>
        <taxon>Zoopagomycota</taxon>
        <taxon>Kickxellomycotina</taxon>
        <taxon>Kickxellomycetes</taxon>
        <taxon>Kickxellales</taxon>
        <taxon>Kickxellaceae</taxon>
        <taxon>Coemansia</taxon>
    </lineage>
</organism>
<protein>
    <submittedName>
        <fullName evidence="1">Uncharacterized protein</fullName>
    </submittedName>
</protein>
<gene>
    <name evidence="1" type="ORF">LPJ61_005581</name>
</gene>